<feature type="compositionally biased region" description="Polar residues" evidence="1">
    <location>
        <begin position="112"/>
        <end position="121"/>
    </location>
</feature>
<evidence type="ECO:0000313" key="2">
    <source>
        <dbReference type="EMBL" id="KAK2569889.1"/>
    </source>
</evidence>
<gene>
    <name evidence="2" type="ORF">P5673_005745</name>
</gene>
<evidence type="ECO:0000256" key="1">
    <source>
        <dbReference type="SAM" id="MobiDB-lite"/>
    </source>
</evidence>
<proteinExistence type="predicted"/>
<name>A0AAD9QYQ5_ACRCE</name>
<sequence length="121" mass="13492">MNGPAVSLHPGNKVAIAFTLNDPKDLLGKKENTIQESKALSQRLSVNEQETPDKNKKEGRPPLMSRRTSSLLNMHIEGLLVVPEYEKRLRRNSYGGREEKKESGVDPLDGMMTTSLCTTEL</sequence>
<feature type="region of interest" description="Disordered" evidence="1">
    <location>
        <begin position="90"/>
        <end position="121"/>
    </location>
</feature>
<dbReference type="AlphaFoldDB" id="A0AAD9QYQ5"/>
<feature type="compositionally biased region" description="Polar residues" evidence="1">
    <location>
        <begin position="37"/>
        <end position="49"/>
    </location>
</feature>
<organism evidence="2 3">
    <name type="scientific">Acropora cervicornis</name>
    <name type="common">Staghorn coral</name>
    <dbReference type="NCBI Taxonomy" id="6130"/>
    <lineage>
        <taxon>Eukaryota</taxon>
        <taxon>Metazoa</taxon>
        <taxon>Cnidaria</taxon>
        <taxon>Anthozoa</taxon>
        <taxon>Hexacorallia</taxon>
        <taxon>Scleractinia</taxon>
        <taxon>Astrocoeniina</taxon>
        <taxon>Acroporidae</taxon>
        <taxon>Acropora</taxon>
    </lineage>
</organism>
<feature type="region of interest" description="Disordered" evidence="1">
    <location>
        <begin position="37"/>
        <end position="68"/>
    </location>
</feature>
<reference evidence="2" key="2">
    <citation type="journal article" date="2023" name="Science">
        <title>Genomic signatures of disease resistance in endangered staghorn corals.</title>
        <authorList>
            <person name="Vollmer S.V."/>
            <person name="Selwyn J.D."/>
            <person name="Despard B.A."/>
            <person name="Roesel C.L."/>
        </authorList>
    </citation>
    <scope>NUCLEOTIDE SEQUENCE</scope>
    <source>
        <strain evidence="2">K2</strain>
    </source>
</reference>
<evidence type="ECO:0000313" key="3">
    <source>
        <dbReference type="Proteomes" id="UP001249851"/>
    </source>
</evidence>
<comment type="caution">
    <text evidence="2">The sequence shown here is derived from an EMBL/GenBank/DDBJ whole genome shotgun (WGS) entry which is preliminary data.</text>
</comment>
<reference evidence="2" key="1">
    <citation type="journal article" date="2023" name="G3 (Bethesda)">
        <title>Whole genome assembly and annotation of the endangered Caribbean coral Acropora cervicornis.</title>
        <authorList>
            <person name="Selwyn J.D."/>
            <person name="Vollmer S.V."/>
        </authorList>
    </citation>
    <scope>NUCLEOTIDE SEQUENCE</scope>
    <source>
        <strain evidence="2">K2</strain>
    </source>
</reference>
<protein>
    <submittedName>
        <fullName evidence="2">Uncharacterized protein</fullName>
    </submittedName>
</protein>
<keyword evidence="3" id="KW-1185">Reference proteome</keyword>
<dbReference type="EMBL" id="JARQWQ010000009">
    <property type="protein sequence ID" value="KAK2569889.1"/>
    <property type="molecule type" value="Genomic_DNA"/>
</dbReference>
<accession>A0AAD9QYQ5</accession>
<dbReference type="Proteomes" id="UP001249851">
    <property type="component" value="Unassembled WGS sequence"/>
</dbReference>
<feature type="compositionally biased region" description="Basic and acidic residues" evidence="1">
    <location>
        <begin position="51"/>
        <end position="60"/>
    </location>
</feature>